<keyword evidence="2" id="KW-1185">Reference proteome</keyword>
<organism evidence="1 2">
    <name type="scientific">Arthrospiribacter ruber</name>
    <dbReference type="NCBI Taxonomy" id="2487934"/>
    <lineage>
        <taxon>Bacteria</taxon>
        <taxon>Pseudomonadati</taxon>
        <taxon>Bacteroidota</taxon>
        <taxon>Cytophagia</taxon>
        <taxon>Cytophagales</taxon>
        <taxon>Cyclobacteriaceae</taxon>
        <taxon>Arthrospiribacter</taxon>
    </lineage>
</organism>
<name>A0A951IX72_9BACT</name>
<dbReference type="AlphaFoldDB" id="A0A951IX72"/>
<comment type="caution">
    <text evidence="1">The sequence shown here is derived from an EMBL/GenBank/DDBJ whole genome shotgun (WGS) entry which is preliminary data.</text>
</comment>
<dbReference type="Proteomes" id="UP000727490">
    <property type="component" value="Unassembled WGS sequence"/>
</dbReference>
<sequence>MDLEELNRQIAKLMEEQNRCAVPEFEGYSPYEMNTILHDTFGINSPIQLQKLSSEDYDQIPMLQQVKYLCNIIDKSGSLKLTAKGFLPTKIVAELYAQGFIKDDFIDDAHYKLYKETDSDSIHLTRILIELTGIAKKRLGKLSLTKNGQKVLKDDFELFKLLFDTFRNKFNWGYFDGYDERPIGPLGFGFTLILLSKYGEKPRSDIFYAEKYLKAFPSLLDGINPGYTTVEDYAASCYSIRTFDRFMNYFGLVALEKEGAIIKRIATVQKTPLLDKLFKIKTPDGGK</sequence>
<dbReference type="RefSeq" id="WP_219287777.1">
    <property type="nucleotide sequence ID" value="NZ_RPHB01000003.1"/>
</dbReference>
<evidence type="ECO:0000313" key="1">
    <source>
        <dbReference type="EMBL" id="MBW3467506.1"/>
    </source>
</evidence>
<protein>
    <submittedName>
        <fullName evidence="1">Uncharacterized protein</fullName>
    </submittedName>
</protein>
<gene>
    <name evidence="1" type="ORF">EGN73_06720</name>
</gene>
<evidence type="ECO:0000313" key="2">
    <source>
        <dbReference type="Proteomes" id="UP000727490"/>
    </source>
</evidence>
<proteinExistence type="predicted"/>
<dbReference type="EMBL" id="RPHB01000003">
    <property type="protein sequence ID" value="MBW3467506.1"/>
    <property type="molecule type" value="Genomic_DNA"/>
</dbReference>
<accession>A0A951IX72</accession>
<reference evidence="1 2" key="1">
    <citation type="journal article" date="2020" name="Syst. Appl. Microbiol.">
        <title>Arthrospiribacter ruber gen. nov., sp. nov., a novel bacterium isolated from Arthrospira cultures.</title>
        <authorList>
            <person name="Waleron M."/>
            <person name="Misztak A."/>
            <person name="Waleron M.M."/>
            <person name="Furmaniak M."/>
            <person name="Mrozik A."/>
            <person name="Waleron K."/>
        </authorList>
    </citation>
    <scope>NUCLEOTIDE SEQUENCE [LARGE SCALE GENOMIC DNA]</scope>
    <source>
        <strain evidence="1 2">DPMB0001</strain>
    </source>
</reference>